<sequence length="88" mass="10399">MSKVLITKNNLDSFLEKEDKSFLVDKNFILTPGAIDILDERNIKIIYKNDIEENIVERITRLLREDFKIEDYGEIEKITNLVLEKINN</sequence>
<dbReference type="RefSeq" id="WP_042680581.1">
    <property type="nucleotide sequence ID" value="NZ_CABKTM010000020.1"/>
</dbReference>
<accession>A0A9X2MHN5</accession>
<name>A0A9X2MHN5_9FIRM</name>
<keyword evidence="2" id="KW-1185">Reference proteome</keyword>
<protein>
    <submittedName>
        <fullName evidence="1">Uncharacterized protein</fullName>
    </submittedName>
</protein>
<comment type="caution">
    <text evidence="1">The sequence shown here is derived from an EMBL/GenBank/DDBJ whole genome shotgun (WGS) entry which is preliminary data.</text>
</comment>
<dbReference type="AlphaFoldDB" id="A0A9X2MHN5"/>
<evidence type="ECO:0000313" key="1">
    <source>
        <dbReference type="EMBL" id="MCR2043834.1"/>
    </source>
</evidence>
<gene>
    <name evidence="1" type="ORF">NSA23_06835</name>
</gene>
<dbReference type="OrthoDB" id="5459846at2"/>
<evidence type="ECO:0000313" key="2">
    <source>
        <dbReference type="Proteomes" id="UP001142078"/>
    </source>
</evidence>
<reference evidence="1" key="1">
    <citation type="submission" date="2022-07" db="EMBL/GenBank/DDBJ databases">
        <title>Enhanced cultured diversity of the mouse gut microbiota enables custom-made synthetic communities.</title>
        <authorList>
            <person name="Afrizal A."/>
        </authorList>
    </citation>
    <scope>NUCLEOTIDE SEQUENCE</scope>
    <source>
        <strain evidence="1">DSM 29482</strain>
    </source>
</reference>
<dbReference type="Proteomes" id="UP001142078">
    <property type="component" value="Unassembled WGS sequence"/>
</dbReference>
<dbReference type="EMBL" id="JANJZL010000003">
    <property type="protein sequence ID" value="MCR2043834.1"/>
    <property type="molecule type" value="Genomic_DNA"/>
</dbReference>
<proteinExistence type="predicted"/>
<organism evidence="1 2">
    <name type="scientific">Anaerosalibacter massiliensis</name>
    <dbReference type="NCBI Taxonomy" id="1347392"/>
    <lineage>
        <taxon>Bacteria</taxon>
        <taxon>Bacillati</taxon>
        <taxon>Bacillota</taxon>
        <taxon>Tissierellia</taxon>
        <taxon>Tissierellales</taxon>
        <taxon>Sporanaerobacteraceae</taxon>
        <taxon>Anaerosalibacter</taxon>
    </lineage>
</organism>